<protein>
    <submittedName>
        <fullName evidence="1">Uncharacterized protein</fullName>
    </submittedName>
</protein>
<organism evidence="1">
    <name type="scientific">viral metagenome</name>
    <dbReference type="NCBI Taxonomy" id="1070528"/>
    <lineage>
        <taxon>unclassified sequences</taxon>
        <taxon>metagenomes</taxon>
        <taxon>organismal metagenomes</taxon>
    </lineage>
</organism>
<dbReference type="AlphaFoldDB" id="A0A6C0DWE1"/>
<reference evidence="1" key="1">
    <citation type="journal article" date="2020" name="Nature">
        <title>Giant virus diversity and host interactions through global metagenomics.</title>
        <authorList>
            <person name="Schulz F."/>
            <person name="Roux S."/>
            <person name="Paez-Espino D."/>
            <person name="Jungbluth S."/>
            <person name="Walsh D.A."/>
            <person name="Denef V.J."/>
            <person name="McMahon K.D."/>
            <person name="Konstantinidis K.T."/>
            <person name="Eloe-Fadrosh E.A."/>
            <person name="Kyrpides N.C."/>
            <person name="Woyke T."/>
        </authorList>
    </citation>
    <scope>NUCLEOTIDE SEQUENCE</scope>
    <source>
        <strain evidence="1">GVMAG-M-3300023174-68</strain>
    </source>
</reference>
<evidence type="ECO:0000313" key="1">
    <source>
        <dbReference type="EMBL" id="QHT20613.1"/>
    </source>
</evidence>
<dbReference type="EMBL" id="MN739679">
    <property type="protein sequence ID" value="QHT20613.1"/>
    <property type="molecule type" value="Genomic_DNA"/>
</dbReference>
<proteinExistence type="predicted"/>
<accession>A0A6C0DWE1</accession>
<name>A0A6C0DWE1_9ZZZZ</name>
<sequence length="79" mass="9419">MQLSFFLKLKKRFTKSKKQKNIAKDNIAKNNIFILANREEFIYDDHISLYSFNDCTDFTKMTSSHNFNDIDHILSCYTN</sequence>